<dbReference type="EMBL" id="LJSK01000059">
    <property type="protein sequence ID" value="KPI88167.1"/>
    <property type="molecule type" value="Genomic_DNA"/>
</dbReference>
<dbReference type="Pfam" id="PF13905">
    <property type="entry name" value="Thioredoxin_8"/>
    <property type="match status" value="1"/>
</dbReference>
<dbReference type="AlphaFoldDB" id="A0A0N0P7C6"/>
<feature type="region of interest" description="Disordered" evidence="1">
    <location>
        <begin position="1"/>
        <end position="76"/>
    </location>
</feature>
<organism evidence="3 4">
    <name type="scientific">Leptomonas seymouri</name>
    <dbReference type="NCBI Taxonomy" id="5684"/>
    <lineage>
        <taxon>Eukaryota</taxon>
        <taxon>Discoba</taxon>
        <taxon>Euglenozoa</taxon>
        <taxon>Kinetoplastea</taxon>
        <taxon>Metakinetoplastina</taxon>
        <taxon>Trypanosomatida</taxon>
        <taxon>Trypanosomatidae</taxon>
        <taxon>Leishmaniinae</taxon>
        <taxon>Leptomonas</taxon>
    </lineage>
</organism>
<dbReference type="Proteomes" id="UP000038009">
    <property type="component" value="Unassembled WGS sequence"/>
</dbReference>
<dbReference type="OrthoDB" id="409136at2759"/>
<sequence length="420" mass="45878">MYFTGLLRRTSRKGPGSWSEPILLHSRHRAGEAGPRPTQGKYDSSSGASAPKAGITRKGVGRSSAASGSNSVGASPTSAASFYDGADNAYQYASAHGFGSGHSDANHPSHYSWKADPAFNRPPPQINFVSGSLRGAEHGSLPHNAKRVKDATPPIQDVLKGGAAGKTNHGANTNWLGGDRGKAIPDTLERATMQHAFGAGEFSMVDRKQLTLTRLMRLMMDATLKPRDADSRAFGGDGATKLAEQREELKTMDQRIVPFQHDELLNDYLKNMDRLHTPSGALCQREVLLGRLVGILFFTESERSLAFMRHLQLFHKLHSPDFVVVAVSLGGKEMMDVTRSLGFFHCTHRDGATWVTRDAGLMVRPFMPLPRLVIVNGTTGIEVTRGGVTAVMANPETCFQAWRRGESGYCYWDFLQSMYL</sequence>
<evidence type="ECO:0000313" key="3">
    <source>
        <dbReference type="EMBL" id="KPI88167.1"/>
    </source>
</evidence>
<feature type="compositionally biased region" description="Low complexity" evidence="1">
    <location>
        <begin position="61"/>
        <end position="75"/>
    </location>
</feature>
<name>A0A0N0P7C6_LEPSE</name>
<dbReference type="VEuPathDB" id="TriTrypDB:Lsey_0059_0150"/>
<evidence type="ECO:0000256" key="1">
    <source>
        <dbReference type="SAM" id="MobiDB-lite"/>
    </source>
</evidence>
<comment type="caution">
    <text evidence="3">The sequence shown here is derived from an EMBL/GenBank/DDBJ whole genome shotgun (WGS) entry which is preliminary data.</text>
</comment>
<proteinExistence type="predicted"/>
<dbReference type="InterPro" id="IPR012336">
    <property type="entry name" value="Thioredoxin-like_fold"/>
</dbReference>
<feature type="region of interest" description="Disordered" evidence="1">
    <location>
        <begin position="159"/>
        <end position="180"/>
    </location>
</feature>
<protein>
    <recommendedName>
        <fullName evidence="2">Thioredoxin-like fold domain-containing protein</fullName>
    </recommendedName>
</protein>
<reference evidence="3 4" key="1">
    <citation type="journal article" date="2015" name="PLoS Pathog.">
        <title>Leptomonas seymouri: Adaptations to the Dixenous Life Cycle Analyzed by Genome Sequencing, Transcriptome Profiling and Co-infection with Leishmania donovani.</title>
        <authorList>
            <person name="Kraeva N."/>
            <person name="Butenko A."/>
            <person name="Hlavacova J."/>
            <person name="Kostygov A."/>
            <person name="Myskova J."/>
            <person name="Grybchuk D."/>
            <person name="Lestinova T."/>
            <person name="Votypka J."/>
            <person name="Volf P."/>
            <person name="Opperdoes F."/>
            <person name="Flegontov P."/>
            <person name="Lukes J."/>
            <person name="Yurchenko V."/>
        </authorList>
    </citation>
    <scope>NUCLEOTIDE SEQUENCE [LARGE SCALE GENOMIC DNA]</scope>
    <source>
        <strain evidence="3 4">ATCC 30220</strain>
    </source>
</reference>
<evidence type="ECO:0000259" key="2">
    <source>
        <dbReference type="Pfam" id="PF13905"/>
    </source>
</evidence>
<evidence type="ECO:0000313" key="4">
    <source>
        <dbReference type="Proteomes" id="UP000038009"/>
    </source>
</evidence>
<feature type="domain" description="Thioredoxin-like fold" evidence="2">
    <location>
        <begin position="290"/>
        <end position="376"/>
    </location>
</feature>
<keyword evidence="4" id="KW-1185">Reference proteome</keyword>
<dbReference type="OMA" id="NTNWLGG"/>
<accession>A0A0N0P7C6</accession>
<gene>
    <name evidence="3" type="ORF">ABL78_2744</name>
</gene>